<evidence type="ECO:0000313" key="5">
    <source>
        <dbReference type="EMBL" id="MBC6471274.1"/>
    </source>
</evidence>
<keyword evidence="6" id="KW-1185">Reference proteome</keyword>
<feature type="region of interest" description="Disordered" evidence="2">
    <location>
        <begin position="1022"/>
        <end position="1063"/>
    </location>
</feature>
<comment type="caution">
    <text evidence="5">The sequence shown here is derived from an EMBL/GenBank/DDBJ whole genome shotgun (WGS) entry which is preliminary data.</text>
</comment>
<dbReference type="SUPFAM" id="SSF51294">
    <property type="entry name" value="Hedgehog/intein (Hint) domain"/>
    <property type="match status" value="1"/>
</dbReference>
<feature type="region of interest" description="Disordered" evidence="2">
    <location>
        <begin position="2017"/>
        <end position="2045"/>
    </location>
</feature>
<evidence type="ECO:0000259" key="4">
    <source>
        <dbReference type="SMART" id="SM00306"/>
    </source>
</evidence>
<dbReference type="InterPro" id="IPR022385">
    <property type="entry name" value="Rhs_assc_core"/>
</dbReference>
<feature type="domain" description="Hint" evidence="4">
    <location>
        <begin position="2045"/>
        <end position="2158"/>
    </location>
</feature>
<dbReference type="InterPro" id="IPR050708">
    <property type="entry name" value="T6SS_VgrG/RHS"/>
</dbReference>
<feature type="region of interest" description="Disordered" evidence="2">
    <location>
        <begin position="797"/>
        <end position="820"/>
    </location>
</feature>
<feature type="region of interest" description="Disordered" evidence="2">
    <location>
        <begin position="34"/>
        <end position="93"/>
    </location>
</feature>
<feature type="compositionally biased region" description="Low complexity" evidence="2">
    <location>
        <begin position="1025"/>
        <end position="1037"/>
    </location>
</feature>
<dbReference type="EMBL" id="JABVEC010000065">
    <property type="protein sequence ID" value="MBC6471274.1"/>
    <property type="molecule type" value="Genomic_DNA"/>
</dbReference>
<dbReference type="Pfam" id="PF25023">
    <property type="entry name" value="TEN_YD-shell"/>
    <property type="match status" value="1"/>
</dbReference>
<dbReference type="PANTHER" id="PTHR32305">
    <property type="match status" value="1"/>
</dbReference>
<sequence>MRLSGSGRVIRRLSLIMAGAVAAPLLLAMPVKAEPGGPPEVKQQRTVKGENRPLGTVKKPPREQTNPEPPPPTSWPRAGAAEVSTPTGDGERVRAGSLPVWVGEPQRGTGARSVPAAMPPRKVRVELLDQAAARRAKVRGLLLKVSREDGAAQAGWSRIEVDYSSFRYAYGGDYASRLRLERLPDCAATTPDRPECLRGTPIPTANDVTKGRLSADIEVTGPTSASGALFAVAAAAGSGSGDYKATPLASSAQWQVSAQTGDFGWSYPLRVPPVPGGPSPDLTITYSSGGVDGRTSATNNQTSWVGEGFDFWQGYIERKYKACLEDTEGGSPKTGDLCWSHDNATMVLNGTATELVRDEDGRGWHPRTDDGSKIEKLTGAVNGDDNGEHWKLTSPDGTQYFFGLNRLPNWTTDKEETDSTWRVPVFGNDSGEPCHDSGSFAGSWCQQGWRWNLDMVVDPRGRAMTYYYAKETNHYGLNMKADVEGTPYHRGGYLKRIDYGQHKDAVYSTPAPAQVIFAVGERCEPDDTVTCAESQFTEPNAGRWRDVPFDQYCASGQECEKRHSPTFWSRKRLTKVTTQIRRPAADYCATAYCPVDSWTLNQSYPPSGDLSRSALWLNSIQHTGNHRGASATLPEVTFTGVQLANRVFNPDPEDGAVPLYKRRMQSIISESGGEIRINYKPTECSRPGNIPSQVDSNTMRCFPQHWAPDDEPDRLDWFHKYVVQQVVQNDLAAATAPMITDYEYDESTGPFWHYDDDDGITPPKRKTWSQYHGYRKVTVRTGATTGTRSREESVYFTGMDGDKQSGADAPPRDVKLTSSEDHEYSDHWRWQGQPFESTVYNGSQVVSKTINEPWLSAHTARRVMPWGTSTAYLANTKQVNTYVALDGVRGWRKGAVVREFNPDGQVKQVTDHGQLGVSDDETCTKYTYAPNADAHMLTYASRIETNATTCDVTPALPGDFISHAKVFYDDPAAAHGTPPTKGDVVKVQEVTDFSGTTPTWTTISTKEYDGYGRETKVTNADSKSTTTEYTDTGGLTTSAKTTDPKGFESTTNVDPSWGVPQAEVDTNGQRADLVYDPLGRVSKVWLPGQSMNGEPFNSEFVYDIRKNGPSAVTTRTRRNDGSYSVSYELYDGHLRSRQTQLPAPGGGRVLADTVYDSRGMVVRKNANYIDTEPPSTTLFTPNGDAVPAASEFVYDGAGRVTTEKLLARDNLSSSRITEYGGDRVRVTPPDGETPTMTVTDIGGRTTELHQFDGTTPTGTAAAVTKYAYDKRGELETVTDPTGQNVWRTEYNHRGLPWKVHDPDKGVSELTYDVLGQISTSKDAEERVLAYTYDEVGRKTTMRSGSTSGTVLADWTYDTVLLPDLITKAKGYPASSTRYQDGVAYKTTIAGYDENYRPTKTTVSIPTKDGLTKYSTGTGTLAGNHLFSTTYNFDGTVASQAMPVAGDLAREVMVSTYDNYGLPVRTQGASTYVTDSIYSKTGQLMQLHLSTGGPKTFRTFEYDDSTDRLTRAYTTRDVQSGVRLNDARYDYDDAGNITSIADTPTDGTAADAQCFDYDFLRRLTTAWTAKTDCSTAPTEANTGTTIGGPAPYWHSYGYDSTGNRRTETLHGLGGAATTTRTYSVPDPGAAKPHSLTSVRTQTPPANGQPGIDKLDDYTYDQTGSTKTRTVNGTTQTMHWNAEGRLEKVTEGAAEKASFVYDADGNRLLRKDAEGTTLFLGGQELKLSAANGQVKGTRYITHGGGVVAAKDATGVKWLTSDHQGTAEMSIQATAGAGQGVQRRYQTPFGNPRGGQPTSLVADLGFVGGTLDKATGLTHLGAREYDPAIGRFISVDPILDVGDPQQMHGYSYANNSPVTYSDPDGLSPCITPLEKAACEDWKNSRDNGGDSGGGSDSHGGGGSGGPPPPLNPQEQQDLANAKVVKKKSLTQVILETGGAALLDVIGVSDVYNCVKGGIGACISAVLGAVPVWKAGKFVKAAYRAVKGVMSWMGQVKWADNVIKAAGDKIARARAAAANASKKADDLPDAAGKKQPSKPDGGGASCPINNSFTPDTEVLMADRSTKPIKDVKVGDKVLTADPGTGKTAEREVVATIVGDGQKNLVQITVTVQTKADAGAAKDRGVKTGKVIATDGHPFWVQDLRTWVDAADLQPGMWLRTSTGTYVQVKAVTAWTQKSRVHNLTVTAEHTYHVLAGAEPVLVHNCGVALYKRALQLKGLLAEKKSTVAVARVRKRSDHSVTDTWVANSGPAGIPDDWRGNMPTGTERLVLGNGHAETTIMNALGNDWELVGMASSTRMCFRCFTRARRMGLQTTRIGYNADDLPPGYTPFRVLVRRE</sequence>
<evidence type="ECO:0000256" key="2">
    <source>
        <dbReference type="SAM" id="MobiDB-lite"/>
    </source>
</evidence>
<keyword evidence="1" id="KW-0677">Repeat</keyword>
<organism evidence="5 6">
    <name type="scientific">Actinomadura alba</name>
    <dbReference type="NCBI Taxonomy" id="406431"/>
    <lineage>
        <taxon>Bacteria</taxon>
        <taxon>Bacillati</taxon>
        <taxon>Actinomycetota</taxon>
        <taxon>Actinomycetes</taxon>
        <taxon>Streptosporangiales</taxon>
        <taxon>Thermomonosporaceae</taxon>
        <taxon>Actinomadura</taxon>
    </lineage>
</organism>
<dbReference type="RefSeq" id="WP_344397720.1">
    <property type="nucleotide sequence ID" value="NZ_BAAAOK010000029.1"/>
</dbReference>
<dbReference type="InterPro" id="IPR030934">
    <property type="entry name" value="Intein_C"/>
</dbReference>
<dbReference type="InterPro" id="IPR036844">
    <property type="entry name" value="Hint_dom_sf"/>
</dbReference>
<evidence type="ECO:0000313" key="6">
    <source>
        <dbReference type="Proteomes" id="UP000805614"/>
    </source>
</evidence>
<protein>
    <recommendedName>
        <fullName evidence="4">Hint domain-containing protein</fullName>
    </recommendedName>
</protein>
<feature type="compositionally biased region" description="Basic and acidic residues" evidence="2">
    <location>
        <begin position="800"/>
        <end position="820"/>
    </location>
</feature>
<gene>
    <name evidence="5" type="ORF">HKK74_38195</name>
</gene>
<dbReference type="Gene3D" id="2.170.16.10">
    <property type="entry name" value="Hedgehog/Intein (Hint) domain"/>
    <property type="match status" value="1"/>
</dbReference>
<feature type="compositionally biased region" description="Gly residues" evidence="2">
    <location>
        <begin position="1886"/>
        <end position="1901"/>
    </location>
</feature>
<dbReference type="SMART" id="SM00306">
    <property type="entry name" value="HintN"/>
    <property type="match status" value="1"/>
</dbReference>
<feature type="compositionally biased region" description="Polar residues" evidence="2">
    <location>
        <begin position="1633"/>
        <end position="1644"/>
    </location>
</feature>
<dbReference type="PROSITE" id="PS50818">
    <property type="entry name" value="INTEIN_C_TER"/>
    <property type="match status" value="1"/>
</dbReference>
<evidence type="ECO:0000256" key="1">
    <source>
        <dbReference type="ARBA" id="ARBA00022737"/>
    </source>
</evidence>
<dbReference type="NCBIfam" id="TIGR03696">
    <property type="entry name" value="Rhs_assc_core"/>
    <property type="match status" value="1"/>
</dbReference>
<dbReference type="Proteomes" id="UP000805614">
    <property type="component" value="Unassembled WGS sequence"/>
</dbReference>
<accession>A0ABR7M2D0</accession>
<feature type="chain" id="PRO_5045244287" description="Hint domain-containing protein" evidence="3">
    <location>
        <begin position="34"/>
        <end position="2333"/>
    </location>
</feature>
<dbReference type="PANTHER" id="PTHR32305:SF17">
    <property type="entry name" value="TRNA NUCLEASE WAPA"/>
    <property type="match status" value="1"/>
</dbReference>
<dbReference type="Gene3D" id="2.180.10.10">
    <property type="entry name" value="RHS repeat-associated core"/>
    <property type="match status" value="2"/>
</dbReference>
<name>A0ABR7M2D0_9ACTN</name>
<feature type="region of interest" description="Disordered" evidence="2">
    <location>
        <begin position="1616"/>
        <end position="1656"/>
    </location>
</feature>
<feature type="region of interest" description="Disordered" evidence="2">
    <location>
        <begin position="1878"/>
        <end position="1911"/>
    </location>
</feature>
<dbReference type="InterPro" id="IPR003587">
    <property type="entry name" value="Hint_dom_N"/>
</dbReference>
<proteinExistence type="predicted"/>
<evidence type="ECO:0000256" key="3">
    <source>
        <dbReference type="SAM" id="SignalP"/>
    </source>
</evidence>
<feature type="signal peptide" evidence="3">
    <location>
        <begin position="1"/>
        <end position="33"/>
    </location>
</feature>
<keyword evidence="3" id="KW-0732">Signal</keyword>
<dbReference type="Pfam" id="PF07591">
    <property type="entry name" value="PT-HINT"/>
    <property type="match status" value="1"/>
</dbReference>
<dbReference type="CDD" id="cd00081">
    <property type="entry name" value="Hint"/>
    <property type="match status" value="1"/>
</dbReference>
<dbReference type="InterPro" id="IPR056823">
    <property type="entry name" value="TEN-like_YD-shell"/>
</dbReference>
<reference evidence="5 6" key="1">
    <citation type="submission" date="2020-06" db="EMBL/GenBank/DDBJ databases">
        <title>Actinomadura xiongansis sp. nov., isolated from soil of Baiyangdian.</title>
        <authorList>
            <person name="Zhang X."/>
        </authorList>
    </citation>
    <scope>NUCLEOTIDE SEQUENCE [LARGE SCALE GENOMIC DNA]</scope>
    <source>
        <strain evidence="5 6">HBUM206468</strain>
    </source>
</reference>